<dbReference type="InterPro" id="IPR000847">
    <property type="entry name" value="LysR_HTH_N"/>
</dbReference>
<evidence type="ECO:0000256" key="4">
    <source>
        <dbReference type="ARBA" id="ARBA00023163"/>
    </source>
</evidence>
<dbReference type="SUPFAM" id="SSF46785">
    <property type="entry name" value="Winged helix' DNA-binding domain"/>
    <property type="match status" value="1"/>
</dbReference>
<dbReference type="PANTHER" id="PTHR30346:SF0">
    <property type="entry name" value="HCA OPERON TRANSCRIPTIONAL ACTIVATOR HCAR"/>
    <property type="match status" value="1"/>
</dbReference>
<protein>
    <submittedName>
        <fullName evidence="6">LysR family transcriptional regulator</fullName>
    </submittedName>
</protein>
<dbReference type="Gene3D" id="1.10.10.10">
    <property type="entry name" value="Winged helix-like DNA-binding domain superfamily/Winged helix DNA-binding domain"/>
    <property type="match status" value="1"/>
</dbReference>
<dbReference type="PROSITE" id="PS50931">
    <property type="entry name" value="HTH_LYSR"/>
    <property type="match status" value="1"/>
</dbReference>
<keyword evidence="7" id="KW-1185">Reference proteome</keyword>
<name>A0ABU6CFW6_9ACTN</name>
<accession>A0ABU6CFW6</accession>
<keyword evidence="4" id="KW-0804">Transcription</keyword>
<dbReference type="CDD" id="cd05466">
    <property type="entry name" value="PBP2_LTTR_substrate"/>
    <property type="match status" value="1"/>
</dbReference>
<dbReference type="Proteomes" id="UP001352223">
    <property type="component" value="Unassembled WGS sequence"/>
</dbReference>
<dbReference type="PANTHER" id="PTHR30346">
    <property type="entry name" value="TRANSCRIPTIONAL DUAL REGULATOR HCAR-RELATED"/>
    <property type="match status" value="1"/>
</dbReference>
<feature type="domain" description="HTH lysR-type" evidence="5">
    <location>
        <begin position="1"/>
        <end position="58"/>
    </location>
</feature>
<proteinExistence type="inferred from homology"/>
<dbReference type="Pfam" id="PF03466">
    <property type="entry name" value="LysR_substrate"/>
    <property type="match status" value="1"/>
</dbReference>
<reference evidence="6 7" key="1">
    <citation type="submission" date="2022-10" db="EMBL/GenBank/DDBJ databases">
        <authorList>
            <person name="Xie J."/>
            <person name="Shen N."/>
        </authorList>
    </citation>
    <scope>NUCLEOTIDE SEQUENCE [LARGE SCALE GENOMIC DNA]</scope>
    <source>
        <strain evidence="6 7">DSM 41681</strain>
    </source>
</reference>
<dbReference type="InterPro" id="IPR036390">
    <property type="entry name" value="WH_DNA-bd_sf"/>
</dbReference>
<dbReference type="InterPro" id="IPR036388">
    <property type="entry name" value="WH-like_DNA-bd_sf"/>
</dbReference>
<evidence type="ECO:0000313" key="7">
    <source>
        <dbReference type="Proteomes" id="UP001352223"/>
    </source>
</evidence>
<evidence type="ECO:0000259" key="5">
    <source>
        <dbReference type="PROSITE" id="PS50931"/>
    </source>
</evidence>
<dbReference type="SUPFAM" id="SSF53850">
    <property type="entry name" value="Periplasmic binding protein-like II"/>
    <property type="match status" value="1"/>
</dbReference>
<comment type="caution">
    <text evidence="6">The sequence shown here is derived from an EMBL/GenBank/DDBJ whole genome shotgun (WGS) entry which is preliminary data.</text>
</comment>
<comment type="similarity">
    <text evidence="1">Belongs to the LysR transcriptional regulatory family.</text>
</comment>
<dbReference type="RefSeq" id="WP_324771243.1">
    <property type="nucleotide sequence ID" value="NZ_BAAATS010000017.1"/>
</dbReference>
<dbReference type="InterPro" id="IPR005119">
    <property type="entry name" value="LysR_subst-bd"/>
</dbReference>
<evidence type="ECO:0000256" key="2">
    <source>
        <dbReference type="ARBA" id="ARBA00023015"/>
    </source>
</evidence>
<evidence type="ECO:0000256" key="1">
    <source>
        <dbReference type="ARBA" id="ARBA00009437"/>
    </source>
</evidence>
<dbReference type="EMBL" id="JAOZYB010000246">
    <property type="protein sequence ID" value="MEB3963507.1"/>
    <property type="molecule type" value="Genomic_DNA"/>
</dbReference>
<dbReference type="Gene3D" id="3.40.190.290">
    <property type="match status" value="1"/>
</dbReference>
<evidence type="ECO:0000313" key="6">
    <source>
        <dbReference type="EMBL" id="MEB3963507.1"/>
    </source>
</evidence>
<keyword evidence="3" id="KW-0238">DNA-binding</keyword>
<gene>
    <name evidence="6" type="ORF">OKJ48_25155</name>
</gene>
<keyword evidence="2" id="KW-0805">Transcription regulation</keyword>
<evidence type="ECO:0000256" key="3">
    <source>
        <dbReference type="ARBA" id="ARBA00023125"/>
    </source>
</evidence>
<sequence length="310" mass="33189">MDLETVRTVVAVAEEGQFQVAAQELGVSQQAVSKRVAALEAELGVRLFTRVPRGARLTLDGQAFLPHAKAVLRALEKATASVRPGRRPLRVDVMGTRVMTAGLLQDFHRAHPEVALDVVALGAAGKAVLAAVRDGSLDAAFWARRIPEDQLPPGVRSERVVDEPILLVTGTGHPLAGADAVTPADLAGHRIRMPGLGQGTEWGAYYGELADDFGLDIDVAGPNFGADHLLQTVADSATVATFMGPRTPLAYPAGLELRMIPVHRPTPVYPHSLLRRDDNPHPGLAALRAHLLRAYSEPRGSDTWVPAWAR</sequence>
<dbReference type="PRINTS" id="PR00039">
    <property type="entry name" value="HTHLYSR"/>
</dbReference>
<organism evidence="6 7">
    <name type="scientific">Streptomyces kunmingensis</name>
    <dbReference type="NCBI Taxonomy" id="68225"/>
    <lineage>
        <taxon>Bacteria</taxon>
        <taxon>Bacillati</taxon>
        <taxon>Actinomycetota</taxon>
        <taxon>Actinomycetes</taxon>
        <taxon>Kitasatosporales</taxon>
        <taxon>Streptomycetaceae</taxon>
        <taxon>Streptomyces</taxon>
    </lineage>
</organism>
<dbReference type="Pfam" id="PF00126">
    <property type="entry name" value="HTH_1"/>
    <property type="match status" value="1"/>
</dbReference>